<name>X6M683_RETFI</name>
<dbReference type="EMBL" id="ASPP01024031">
    <property type="protein sequence ID" value="ETO09503.1"/>
    <property type="molecule type" value="Genomic_DNA"/>
</dbReference>
<keyword evidence="2" id="KW-1185">Reference proteome</keyword>
<proteinExistence type="predicted"/>
<accession>X6M683</accession>
<dbReference type="AlphaFoldDB" id="X6M683"/>
<evidence type="ECO:0000313" key="1">
    <source>
        <dbReference type="EMBL" id="ETO09503.1"/>
    </source>
</evidence>
<reference evidence="1 2" key="1">
    <citation type="journal article" date="2013" name="Curr. Biol.">
        <title>The Genome of the Foraminiferan Reticulomyxa filosa.</title>
        <authorList>
            <person name="Glockner G."/>
            <person name="Hulsmann N."/>
            <person name="Schleicher M."/>
            <person name="Noegel A.A."/>
            <person name="Eichinger L."/>
            <person name="Gallinger C."/>
            <person name="Pawlowski J."/>
            <person name="Sierra R."/>
            <person name="Euteneuer U."/>
            <person name="Pillet L."/>
            <person name="Moustafa A."/>
            <person name="Platzer M."/>
            <person name="Groth M."/>
            <person name="Szafranski K."/>
            <person name="Schliwa M."/>
        </authorList>
    </citation>
    <scope>NUCLEOTIDE SEQUENCE [LARGE SCALE GENOMIC DNA]</scope>
</reference>
<gene>
    <name evidence="1" type="ORF">RFI_27874</name>
</gene>
<sequence length="149" mass="16548">MACTNKTADKIPDISFISLDVGPNNCSLSRELNITGTFESESFNGKAVISYVVDSADAQHIIRLGETDVLKAEGHSNKKHFKFSINSIDVQNISRSMLLNVGLLKLDLLERNNKSAVPTKEKLTVNIVTQIKKNQQGELIRTFFNPLEN</sequence>
<organism evidence="1 2">
    <name type="scientific">Reticulomyxa filosa</name>
    <dbReference type="NCBI Taxonomy" id="46433"/>
    <lineage>
        <taxon>Eukaryota</taxon>
        <taxon>Sar</taxon>
        <taxon>Rhizaria</taxon>
        <taxon>Retaria</taxon>
        <taxon>Foraminifera</taxon>
        <taxon>Monothalamids</taxon>
        <taxon>Reticulomyxidae</taxon>
        <taxon>Reticulomyxa</taxon>
    </lineage>
</organism>
<evidence type="ECO:0000313" key="2">
    <source>
        <dbReference type="Proteomes" id="UP000023152"/>
    </source>
</evidence>
<protein>
    <submittedName>
        <fullName evidence="1">Uncharacterized protein</fullName>
    </submittedName>
</protein>
<dbReference type="Proteomes" id="UP000023152">
    <property type="component" value="Unassembled WGS sequence"/>
</dbReference>
<dbReference type="OMA" id="DAQHIIR"/>
<comment type="caution">
    <text evidence="1">The sequence shown here is derived from an EMBL/GenBank/DDBJ whole genome shotgun (WGS) entry which is preliminary data.</text>
</comment>